<reference evidence="2 3" key="1">
    <citation type="submission" date="2018-11" db="EMBL/GenBank/DDBJ databases">
        <title>Chryseotalea sanarue gen. nov., sp., nov., a member of the family Cytophagaceae, isolated from a brackish lake in Hamamatsu Japan.</title>
        <authorList>
            <person name="Maejima Y."/>
            <person name="Iino T."/>
            <person name="Muraguchi Y."/>
            <person name="Fukuda K."/>
            <person name="Ohkuma M."/>
            <person name="Moriuchi R."/>
            <person name="Dohra H."/>
            <person name="Kimbara K."/>
            <person name="Shintani M."/>
        </authorList>
    </citation>
    <scope>NUCLEOTIDE SEQUENCE [LARGE SCALE GENOMIC DNA]</scope>
    <source>
        <strain evidence="2 3">Ys</strain>
    </source>
</reference>
<dbReference type="InterPro" id="IPR026444">
    <property type="entry name" value="Secre_tail"/>
</dbReference>
<dbReference type="EMBL" id="BHXQ01000007">
    <property type="protein sequence ID" value="GCC53182.1"/>
    <property type="molecule type" value="Genomic_DNA"/>
</dbReference>
<name>A0A401UE96_9BACT</name>
<dbReference type="NCBIfam" id="TIGR04183">
    <property type="entry name" value="Por_Secre_tail"/>
    <property type="match status" value="1"/>
</dbReference>
<gene>
    <name evidence="2" type="ORF">SanaruYs_34250</name>
</gene>
<accession>A0A401UE96</accession>
<evidence type="ECO:0000313" key="3">
    <source>
        <dbReference type="Proteomes" id="UP000288227"/>
    </source>
</evidence>
<dbReference type="Pfam" id="PF13573">
    <property type="entry name" value="SprB"/>
    <property type="match status" value="8"/>
</dbReference>
<evidence type="ECO:0000313" key="2">
    <source>
        <dbReference type="EMBL" id="GCC53182.1"/>
    </source>
</evidence>
<feature type="domain" description="Secretion system C-terminal sorting" evidence="1">
    <location>
        <begin position="1820"/>
        <end position="1890"/>
    </location>
</feature>
<proteinExistence type="predicted"/>
<dbReference type="OrthoDB" id="7794186at2"/>
<evidence type="ECO:0000259" key="1">
    <source>
        <dbReference type="Pfam" id="PF18962"/>
    </source>
</evidence>
<protein>
    <recommendedName>
        <fullName evidence="1">Secretion system C-terminal sorting domain-containing protein</fullName>
    </recommendedName>
</protein>
<dbReference type="Gene3D" id="2.60.40.740">
    <property type="match status" value="3"/>
</dbReference>
<dbReference type="Proteomes" id="UP000288227">
    <property type="component" value="Unassembled WGS sequence"/>
</dbReference>
<dbReference type="InterPro" id="IPR025667">
    <property type="entry name" value="SprB_repeat"/>
</dbReference>
<dbReference type="Pfam" id="PF18962">
    <property type="entry name" value="Por_Secre_tail"/>
    <property type="match status" value="1"/>
</dbReference>
<organism evidence="2 3">
    <name type="scientific">Chryseotalea sanaruensis</name>
    <dbReference type="NCBI Taxonomy" id="2482724"/>
    <lineage>
        <taxon>Bacteria</taxon>
        <taxon>Pseudomonadati</taxon>
        <taxon>Bacteroidota</taxon>
        <taxon>Cytophagia</taxon>
        <taxon>Cytophagales</taxon>
        <taxon>Chryseotaleaceae</taxon>
        <taxon>Chryseotalea</taxon>
    </lineage>
</organism>
<keyword evidence="3" id="KW-1185">Reference proteome</keyword>
<comment type="caution">
    <text evidence="2">The sequence shown here is derived from an EMBL/GenBank/DDBJ whole genome shotgun (WGS) entry which is preliminary data.</text>
</comment>
<dbReference type="RefSeq" id="WP_160118706.1">
    <property type="nucleotide sequence ID" value="NZ_BHXQ01000007.1"/>
</dbReference>
<sequence length="1897" mass="201288">MLVDITATMLNPVGCALDANEIYVTNSVSVRLNNNLNVAVNSINGNATDGVSLNTSIPLDGNTFSGSIVLSGSFSYSSLDCNGWNGTRDQLMRYTGNFSESIPINFTGLCIYGSQTYTNNTVRFRLTYSFRLVMSAPTVTYVSDVCNSSSVNLLVTNTAPSYTWQVLNPAGAWVSFRTDASNAIVATRQELQTAAGNGAYENRNVRVVESGCLTNLASPSSVVFNFWVPAPSISFIKTDQTCNNSKDGSVAVTISSASPSTVDDFIVYLHDPAIAIDPGTGLPPAITWQVLNNSSIYEFDNLGVNDSPREYFVSVVNNKNINLYGSCRSVTPNFTITNPSAIETTFTRVLKNGFDISCHGGSNGQVTAVPSGGVGGFKNFSWRKGTSNLNVGLPTITGRNAGWYTVSYRDANNCLASGNVELKQPNLLSVSIQSNNYAANGNYDVSCHNMQNGSITAIATGGAGGRNYKWSGGPAVATYSGLGIGNYAVTVTDGNGCLANSNIELTAPPSIAFTLTPTNITCPGLSTGSLTVSDVENAIGGIDTYAWSTGGNGSAIQNLSAGTYNVTITDEQGCTAYREQTLSDPLPYSLSITPQSDYDGNYISCSSASDGILNATLLEPDLDPAVGSFSWFKGGVNVGAGATVSNLNEGDYRVEAEYGNGCTVEETYFLEAPEPYTVNITPQSNYDGNVISCSTASDGILSATLLNENSLPVVGTFTWYKEEAIVGEGATASNLNEGNYNVEAEYGNGCTAEGTYFLEAPEPFVAIIAIQSNYNGSAISCHEAQDGALAVTLLDEGASITEVDFYTWYRNGEIIASGESLSNINNLNQADYSVVTTYMGVCTANTAITLSDPDPVEVNVQADSNYNGYIISCTGENNGSLLAIASGGTPGSYTYVWDNGTESSSLTNIGAGEYFVTATDINNCPAFSSFTIEDPPVLTAFIQTTSDFFGFPISCTGQSDGSLLAMATGGTNEYTFLWSTGVNSNVLSNIPAGNYEVTATDENGCTAQTNLSLIDPPAIEVSIAVISDYNGQAITCAGEANGRLEASATGGTNIFTYAWNIGTLGSIQNNLTAGLYQVLATDQNGCQGNAQQELVDPAPVVASVVNISDYNGFGVLCANDQNGFIAVTGAGGTGVFFYNWTDDYTETSNILSGIGSGMYTATITDSNGCSDQVFQQITEPTLLTLAVVNKNDITCFGGNNGSIAVEANGGVSNYTYAINLSEQTNETLFSTLMSGEYTLHAYDANNCYATISETLLQPSQIEINFENIEPAFCDDPRGSASAHVTGGILNYIYQWKNSVNDLIDEDSSIENLAAGLYSLLITDANNCEASKFLGIQATDGPVVVVEEIIPAKCSYSADGSIAMEVSDGDGPFTFQWQNGQSLATATNLASGEYFVIVQDVNNCITVSSGTVSAPSPLAISLIELKPPSCYGYSDGSIEVSGSGGIAPYAYDWGIFQGSLFPGRSKGNSYLTLYDANQCMALASYSMPEPTPLSLNLVSRILPTCYGECNGQMEVLAAGGNGSYLYNWDSGSQMALANNLCADSHTVSVQDAKGCALQTTYALGQPSQLTPRLLTLDSPDCHNGCDGELAVDATGGVGEYSYHWSNGHTDANPENLCSGAYTVTITDGNECETQQTHQLLNPVELTIELGESRTICEGQSHTLSIDGIWSSYQWSSNVNFQSEASQVEIDIAGQYWLAVTNALGCIARDTFLLATSNDLLGASFIIPAEANVQDTVAMIDITWPLAESITWQLPSDFDVLQDLNEVVYGKFLHAGVYNIGMHAQLGGCHDEVTKSISILGGISQEEEELLGYEEFVKVFEVFPNPTQGNFTISLQFIEETFATLSIWEVLTGKVVKQMNLKEAQDFSVNVDLQPLPTGAYVLRMDYRGGVKYLRFVVN</sequence>